<protein>
    <submittedName>
        <fullName evidence="1">Uncharacterized protein</fullName>
    </submittedName>
</protein>
<keyword evidence="2" id="KW-1185">Reference proteome</keyword>
<feature type="non-terminal residue" evidence="1">
    <location>
        <position position="1"/>
    </location>
</feature>
<proteinExistence type="predicted"/>
<dbReference type="Proteomes" id="UP000485058">
    <property type="component" value="Unassembled WGS sequence"/>
</dbReference>
<evidence type="ECO:0000313" key="1">
    <source>
        <dbReference type="EMBL" id="GFH25122.1"/>
    </source>
</evidence>
<dbReference type="EMBL" id="BLLF01002726">
    <property type="protein sequence ID" value="GFH25122.1"/>
    <property type="molecule type" value="Genomic_DNA"/>
</dbReference>
<organism evidence="1 2">
    <name type="scientific">Haematococcus lacustris</name>
    <name type="common">Green alga</name>
    <name type="synonym">Haematococcus pluvialis</name>
    <dbReference type="NCBI Taxonomy" id="44745"/>
    <lineage>
        <taxon>Eukaryota</taxon>
        <taxon>Viridiplantae</taxon>
        <taxon>Chlorophyta</taxon>
        <taxon>core chlorophytes</taxon>
        <taxon>Chlorophyceae</taxon>
        <taxon>CS clade</taxon>
        <taxon>Chlamydomonadales</taxon>
        <taxon>Haematococcaceae</taxon>
        <taxon>Haematococcus</taxon>
    </lineage>
</organism>
<reference evidence="1 2" key="1">
    <citation type="submission" date="2020-02" db="EMBL/GenBank/DDBJ databases">
        <title>Draft genome sequence of Haematococcus lacustris strain NIES-144.</title>
        <authorList>
            <person name="Morimoto D."/>
            <person name="Nakagawa S."/>
            <person name="Yoshida T."/>
            <person name="Sawayama S."/>
        </authorList>
    </citation>
    <scope>NUCLEOTIDE SEQUENCE [LARGE SCALE GENOMIC DNA]</scope>
    <source>
        <strain evidence="1 2">NIES-144</strain>
    </source>
</reference>
<comment type="caution">
    <text evidence="1">The sequence shown here is derived from an EMBL/GenBank/DDBJ whole genome shotgun (WGS) entry which is preliminary data.</text>
</comment>
<dbReference type="AlphaFoldDB" id="A0A6A0A462"/>
<sequence>MEALVRDKGADFIQRMGSMYMLSDAICAHASMSALCALKARRAEQTTVLRTQPAPCEVLWHGFAPCALPSASPFAPSHAVCADTVSRSIASYKGEPAPLLLGPSIAGAQHPDAAARRSST</sequence>
<evidence type="ECO:0000313" key="2">
    <source>
        <dbReference type="Proteomes" id="UP000485058"/>
    </source>
</evidence>
<name>A0A6A0A462_HAELA</name>
<accession>A0A6A0A462</accession>
<gene>
    <name evidence="1" type="ORF">HaLaN_23035</name>
</gene>